<dbReference type="RefSeq" id="XP_064704326.1">
    <property type="nucleotide sequence ID" value="XM_064849112.1"/>
</dbReference>
<organism evidence="1 2">
    <name type="scientific">Exophiala bonariae</name>
    <dbReference type="NCBI Taxonomy" id="1690606"/>
    <lineage>
        <taxon>Eukaryota</taxon>
        <taxon>Fungi</taxon>
        <taxon>Dikarya</taxon>
        <taxon>Ascomycota</taxon>
        <taxon>Pezizomycotina</taxon>
        <taxon>Eurotiomycetes</taxon>
        <taxon>Chaetothyriomycetidae</taxon>
        <taxon>Chaetothyriales</taxon>
        <taxon>Herpotrichiellaceae</taxon>
        <taxon>Exophiala</taxon>
    </lineage>
</organism>
<reference evidence="1 2" key="1">
    <citation type="submission" date="2023-08" db="EMBL/GenBank/DDBJ databases">
        <title>Black Yeasts Isolated from many extreme environments.</title>
        <authorList>
            <person name="Coleine C."/>
            <person name="Stajich J.E."/>
            <person name="Selbmann L."/>
        </authorList>
    </citation>
    <scope>NUCLEOTIDE SEQUENCE [LARGE SCALE GENOMIC DNA]</scope>
    <source>
        <strain evidence="1 2">CCFEE 5792</strain>
    </source>
</reference>
<dbReference type="GeneID" id="89973721"/>
<dbReference type="AlphaFoldDB" id="A0AAV9N708"/>
<name>A0AAV9N708_9EURO</name>
<sequence length="555" mass="61677">MASHHRSGSGTRLWYANSTRTSIGLCDGAGVRIVSPRSSFGQSDLDWYHQTSATGQKFQSPGFSVKLGGDARSLRDYLNKPLPALPSSPRSYRSVTSANGTANSFQIATPQGQVALYDVRSSMELDNSSAAEFALAMTGVDLETDAILDNHFTANGIHLEGHLTVNQPEAAERETLTEKFYAGTKAEEAPGLYYAPIIDEASGYANYREGMDEFPDMWQPSKTKITNPRKQVEVLISPKAMAKPKPILKPKSRRAMKNVIQMVDDDSADRLSRMILTPPADQLAFTDTLIKGNKRTALNKRAAPESSPVAATQYWIEDDEDDLLDVLPSKRLRVTEHTADQEIPYANGFRAVSVHSDDSDYSDFDENSKSAKSAAFGIPSPKRTSVTLTSYPGQFPSFEVPYLKRKQERNIRSDKVSTFPFGDPFHPNNIYTHTNFIPDPNADTLDYTQEMMDRMPTRTIAWEHATTMSSRAAKVLTRTPSEEHLRREAHLECAGARLEGVTVGEYRYYQGHMSVEEYVEANMCVCWGACICSKLCTRFGDVICPCSKDILLPED</sequence>
<gene>
    <name evidence="1" type="ORF">LTR84_005544</name>
</gene>
<evidence type="ECO:0000313" key="2">
    <source>
        <dbReference type="Proteomes" id="UP001358417"/>
    </source>
</evidence>
<comment type="caution">
    <text evidence="1">The sequence shown here is derived from an EMBL/GenBank/DDBJ whole genome shotgun (WGS) entry which is preliminary data.</text>
</comment>
<evidence type="ECO:0000313" key="1">
    <source>
        <dbReference type="EMBL" id="KAK5049121.1"/>
    </source>
</evidence>
<protein>
    <submittedName>
        <fullName evidence="1">Uncharacterized protein</fullName>
    </submittedName>
</protein>
<accession>A0AAV9N708</accession>
<dbReference type="Proteomes" id="UP001358417">
    <property type="component" value="Unassembled WGS sequence"/>
</dbReference>
<keyword evidence="2" id="KW-1185">Reference proteome</keyword>
<dbReference type="EMBL" id="JAVRRD010000020">
    <property type="protein sequence ID" value="KAK5049121.1"/>
    <property type="molecule type" value="Genomic_DNA"/>
</dbReference>
<proteinExistence type="predicted"/>